<dbReference type="PANTHER" id="PTHR33909:SF1">
    <property type="entry name" value="SEC TRANSLOCON ACCESSORY COMPLEX SUBUNIT YAJC"/>
    <property type="match status" value="1"/>
</dbReference>
<evidence type="ECO:0000256" key="6">
    <source>
        <dbReference type="ARBA" id="ARBA00022448"/>
    </source>
</evidence>
<keyword evidence="8 13" id="KW-0812">Transmembrane</keyword>
<evidence type="ECO:0000313" key="15">
    <source>
        <dbReference type="Proteomes" id="UP000198703"/>
    </source>
</evidence>
<keyword evidence="10 13" id="KW-1133">Transmembrane helix</keyword>
<gene>
    <name evidence="14" type="ORF">SAMN05444370_101212</name>
</gene>
<dbReference type="OrthoDB" id="9811406at2"/>
<accession>A0A1H3VMZ1</accession>
<keyword evidence="12 13" id="KW-0472">Membrane</keyword>
<name>A0A1H3VMZ1_9RHOB</name>
<evidence type="ECO:0000256" key="5">
    <source>
        <dbReference type="ARBA" id="ARBA00014962"/>
    </source>
</evidence>
<evidence type="ECO:0000256" key="9">
    <source>
        <dbReference type="ARBA" id="ARBA00022927"/>
    </source>
</evidence>
<evidence type="ECO:0000256" key="7">
    <source>
        <dbReference type="ARBA" id="ARBA00022475"/>
    </source>
</evidence>
<comment type="function">
    <text evidence="1">The SecYEG-SecDF-YajC-YidC holo-translocon (HTL) protein secretase/insertase is a supercomplex required for protein secretion, insertion of proteins into membranes, and assembly of membrane protein complexes. While the SecYEG complex is essential for assembly of a number of proteins and complexes, the SecDF-YajC-YidC subcomplex facilitates these functions.</text>
</comment>
<reference evidence="14 15" key="1">
    <citation type="submission" date="2016-10" db="EMBL/GenBank/DDBJ databases">
        <authorList>
            <person name="de Groot N.N."/>
        </authorList>
    </citation>
    <scope>NUCLEOTIDE SEQUENCE [LARGE SCALE GENOMIC DNA]</scope>
    <source>
        <strain evidence="14 15">DSM 15345</strain>
    </source>
</reference>
<dbReference type="EMBL" id="FNQM01000001">
    <property type="protein sequence ID" value="SDZ76071.1"/>
    <property type="molecule type" value="Genomic_DNA"/>
</dbReference>
<dbReference type="AlphaFoldDB" id="A0A1H3VMZ1"/>
<keyword evidence="15" id="KW-1185">Reference proteome</keyword>
<keyword evidence="7" id="KW-1003">Cell membrane</keyword>
<protein>
    <recommendedName>
        <fullName evidence="5">Sec translocon accessory complex subunit YajC</fullName>
    </recommendedName>
</protein>
<evidence type="ECO:0000256" key="1">
    <source>
        <dbReference type="ARBA" id="ARBA00002061"/>
    </source>
</evidence>
<keyword evidence="9" id="KW-0653">Protein transport</keyword>
<evidence type="ECO:0000256" key="4">
    <source>
        <dbReference type="ARBA" id="ARBA00011718"/>
    </source>
</evidence>
<keyword evidence="11" id="KW-0811">Translocation</keyword>
<evidence type="ECO:0000256" key="8">
    <source>
        <dbReference type="ARBA" id="ARBA00022692"/>
    </source>
</evidence>
<comment type="subcellular location">
    <subcellularLocation>
        <location evidence="2">Cell membrane</location>
        <topology evidence="2">Single-pass membrane protein</topology>
    </subcellularLocation>
</comment>
<keyword evidence="6" id="KW-0813">Transport</keyword>
<evidence type="ECO:0000256" key="10">
    <source>
        <dbReference type="ARBA" id="ARBA00022989"/>
    </source>
</evidence>
<evidence type="ECO:0000256" key="2">
    <source>
        <dbReference type="ARBA" id="ARBA00004162"/>
    </source>
</evidence>
<dbReference type="RefSeq" id="WP_093247620.1">
    <property type="nucleotide sequence ID" value="NZ_FNQM01000001.1"/>
</dbReference>
<dbReference type="GO" id="GO:0015031">
    <property type="term" value="P:protein transport"/>
    <property type="evidence" value="ECO:0007669"/>
    <property type="project" value="UniProtKB-KW"/>
</dbReference>
<evidence type="ECO:0000256" key="3">
    <source>
        <dbReference type="ARBA" id="ARBA00006742"/>
    </source>
</evidence>
<comment type="subunit">
    <text evidence="4">Part of the SecDF-YidC-YajC translocase complex. The SecDF-YidC-YajC translocase forms a supercomplex with SecYEG, called the holo-translocon (HTL).</text>
</comment>
<evidence type="ECO:0000256" key="11">
    <source>
        <dbReference type="ARBA" id="ARBA00023010"/>
    </source>
</evidence>
<dbReference type="NCBIfam" id="TIGR00739">
    <property type="entry name" value="yajC"/>
    <property type="match status" value="1"/>
</dbReference>
<evidence type="ECO:0000256" key="12">
    <source>
        <dbReference type="ARBA" id="ARBA00023136"/>
    </source>
</evidence>
<dbReference type="PRINTS" id="PR01853">
    <property type="entry name" value="YAJCTRNLCASE"/>
</dbReference>
<proteinExistence type="inferred from homology"/>
<dbReference type="Pfam" id="PF02699">
    <property type="entry name" value="YajC"/>
    <property type="match status" value="1"/>
</dbReference>
<feature type="transmembrane region" description="Helical" evidence="13">
    <location>
        <begin position="20"/>
        <end position="38"/>
    </location>
</feature>
<comment type="similarity">
    <text evidence="3">Belongs to the YajC family.</text>
</comment>
<dbReference type="Proteomes" id="UP000198703">
    <property type="component" value="Unassembled WGS sequence"/>
</dbReference>
<dbReference type="STRING" id="89524.SAMN05444370_101212"/>
<dbReference type="InterPro" id="IPR003849">
    <property type="entry name" value="Preprotein_translocase_YajC"/>
</dbReference>
<sequence>MFISPAYAQAGGAPAGGDFIIQLIPLILIFVIFYFFLIRPQQKKAKEHKAMIDGLRRGDQIITQGGVYAKVTKVMDDAVEAELAPNVKVKVVKSTVAALVSKSEPANDN</sequence>
<dbReference type="PANTHER" id="PTHR33909">
    <property type="entry name" value="SEC TRANSLOCON ACCESSORY COMPLEX SUBUNIT YAJC"/>
    <property type="match status" value="1"/>
</dbReference>
<dbReference type="SMART" id="SM01323">
    <property type="entry name" value="YajC"/>
    <property type="match status" value="1"/>
</dbReference>
<evidence type="ECO:0000313" key="14">
    <source>
        <dbReference type="EMBL" id="SDZ76071.1"/>
    </source>
</evidence>
<organism evidence="14 15">
    <name type="scientific">Rubrimonas cliftonensis</name>
    <dbReference type="NCBI Taxonomy" id="89524"/>
    <lineage>
        <taxon>Bacteria</taxon>
        <taxon>Pseudomonadati</taxon>
        <taxon>Pseudomonadota</taxon>
        <taxon>Alphaproteobacteria</taxon>
        <taxon>Rhodobacterales</taxon>
        <taxon>Paracoccaceae</taxon>
        <taxon>Rubrimonas</taxon>
    </lineage>
</organism>
<dbReference type="GO" id="GO:0005886">
    <property type="term" value="C:plasma membrane"/>
    <property type="evidence" value="ECO:0007669"/>
    <property type="project" value="UniProtKB-SubCell"/>
</dbReference>
<evidence type="ECO:0000256" key="13">
    <source>
        <dbReference type="SAM" id="Phobius"/>
    </source>
</evidence>